<dbReference type="EMBL" id="BMAW01106369">
    <property type="protein sequence ID" value="GFT23958.1"/>
    <property type="molecule type" value="Genomic_DNA"/>
</dbReference>
<gene>
    <name evidence="1" type="ORF">NPIL_433021</name>
</gene>
<comment type="caution">
    <text evidence="1">The sequence shown here is derived from an EMBL/GenBank/DDBJ whole genome shotgun (WGS) entry which is preliminary data.</text>
</comment>
<keyword evidence="2" id="KW-1185">Reference proteome</keyword>
<dbReference type="AlphaFoldDB" id="A0A8X6TJD5"/>
<dbReference type="Proteomes" id="UP000887013">
    <property type="component" value="Unassembled WGS sequence"/>
</dbReference>
<reference evidence="1" key="1">
    <citation type="submission" date="2020-08" db="EMBL/GenBank/DDBJ databases">
        <title>Multicomponent nature underlies the extraordinary mechanical properties of spider dragline silk.</title>
        <authorList>
            <person name="Kono N."/>
            <person name="Nakamura H."/>
            <person name="Mori M."/>
            <person name="Yoshida Y."/>
            <person name="Ohtoshi R."/>
            <person name="Malay A.D."/>
            <person name="Moran D.A.P."/>
            <person name="Tomita M."/>
            <person name="Numata K."/>
            <person name="Arakawa K."/>
        </authorList>
    </citation>
    <scope>NUCLEOTIDE SEQUENCE</scope>
</reference>
<name>A0A8X6TJD5_NEPPI</name>
<protein>
    <submittedName>
        <fullName evidence="1">Uncharacterized protein</fullName>
    </submittedName>
</protein>
<sequence length="79" mass="8502">MMGTRGQYTRFLGAGVSKPLNLRATLTSPLSPKGQDIASSSYQHIVVSNYVQNFVSEQAGECGVYVLKVDSNPFAMSVT</sequence>
<evidence type="ECO:0000313" key="1">
    <source>
        <dbReference type="EMBL" id="GFT23958.1"/>
    </source>
</evidence>
<evidence type="ECO:0000313" key="2">
    <source>
        <dbReference type="Proteomes" id="UP000887013"/>
    </source>
</evidence>
<organism evidence="1 2">
    <name type="scientific">Nephila pilipes</name>
    <name type="common">Giant wood spider</name>
    <name type="synonym">Nephila maculata</name>
    <dbReference type="NCBI Taxonomy" id="299642"/>
    <lineage>
        <taxon>Eukaryota</taxon>
        <taxon>Metazoa</taxon>
        <taxon>Ecdysozoa</taxon>
        <taxon>Arthropoda</taxon>
        <taxon>Chelicerata</taxon>
        <taxon>Arachnida</taxon>
        <taxon>Araneae</taxon>
        <taxon>Araneomorphae</taxon>
        <taxon>Entelegynae</taxon>
        <taxon>Araneoidea</taxon>
        <taxon>Nephilidae</taxon>
        <taxon>Nephila</taxon>
    </lineage>
</organism>
<proteinExistence type="predicted"/>
<accession>A0A8X6TJD5</accession>